<organism evidence="2 3">
    <name type="scientific">Pelagibacterium luteolum</name>
    <dbReference type="NCBI Taxonomy" id="440168"/>
    <lineage>
        <taxon>Bacteria</taxon>
        <taxon>Pseudomonadati</taxon>
        <taxon>Pseudomonadota</taxon>
        <taxon>Alphaproteobacteria</taxon>
        <taxon>Hyphomicrobiales</taxon>
        <taxon>Devosiaceae</taxon>
        <taxon>Pelagibacterium</taxon>
    </lineage>
</organism>
<evidence type="ECO:0000313" key="2">
    <source>
        <dbReference type="EMBL" id="SDG38071.1"/>
    </source>
</evidence>
<feature type="domain" description="DUF6456" evidence="1">
    <location>
        <begin position="10"/>
        <end position="130"/>
    </location>
</feature>
<sequence length="158" mass="17335">MVIDCDIPTIAALARQARDGASYLQPHHVESAARIRSLFDRSRLQPRVTMHYGPRIGGRGTTADISDFAADARKRLELILCAMPHECRGVILDACCFDKGLQDIEEERSWPRRSAKLVLRIGLEESARAFGFSSQTEGPEGAAMAAWMQPGARPVDAG</sequence>
<dbReference type="Pfam" id="PF20057">
    <property type="entry name" value="DUF6456"/>
    <property type="match status" value="1"/>
</dbReference>
<dbReference type="Proteomes" id="UP000199495">
    <property type="component" value="Unassembled WGS sequence"/>
</dbReference>
<accession>A0A1G7TS15</accession>
<evidence type="ECO:0000259" key="1">
    <source>
        <dbReference type="Pfam" id="PF20057"/>
    </source>
</evidence>
<keyword evidence="3" id="KW-1185">Reference proteome</keyword>
<dbReference type="EMBL" id="FNCS01000002">
    <property type="protein sequence ID" value="SDG38071.1"/>
    <property type="molecule type" value="Genomic_DNA"/>
</dbReference>
<dbReference type="AlphaFoldDB" id="A0A1G7TS15"/>
<dbReference type="InterPro" id="IPR045599">
    <property type="entry name" value="DUF6456"/>
</dbReference>
<evidence type="ECO:0000313" key="3">
    <source>
        <dbReference type="Proteomes" id="UP000199495"/>
    </source>
</evidence>
<reference evidence="2 3" key="1">
    <citation type="submission" date="2016-10" db="EMBL/GenBank/DDBJ databases">
        <authorList>
            <person name="de Groot N.N."/>
        </authorList>
    </citation>
    <scope>NUCLEOTIDE SEQUENCE [LARGE SCALE GENOMIC DNA]</scope>
    <source>
        <strain evidence="2 3">CGMCC 1.10267</strain>
    </source>
</reference>
<protein>
    <recommendedName>
        <fullName evidence="1">DUF6456 domain-containing protein</fullName>
    </recommendedName>
</protein>
<gene>
    <name evidence="2" type="ORF">SAMN04487974_102307</name>
</gene>
<name>A0A1G7TS15_9HYPH</name>
<proteinExistence type="predicted"/>
<dbReference type="STRING" id="440168.SAMN04487974_102307"/>
<dbReference type="RefSeq" id="WP_425287214.1">
    <property type="nucleotide sequence ID" value="NZ_FNCS01000002.1"/>
</dbReference>